<protein>
    <submittedName>
        <fullName evidence="3">Uncharacterized protein</fullName>
    </submittedName>
</protein>
<evidence type="ECO:0000256" key="2">
    <source>
        <dbReference type="SAM" id="Phobius"/>
    </source>
</evidence>
<keyword evidence="2" id="KW-0812">Transmembrane</keyword>
<dbReference type="EMBL" id="JAZHXI010000006">
    <property type="protein sequence ID" value="KAL2070817.1"/>
    <property type="molecule type" value="Genomic_DNA"/>
</dbReference>
<name>A0ABR4CMT5_9HELO</name>
<feature type="transmembrane region" description="Helical" evidence="2">
    <location>
        <begin position="84"/>
        <end position="103"/>
    </location>
</feature>
<feature type="region of interest" description="Disordered" evidence="1">
    <location>
        <begin position="178"/>
        <end position="202"/>
    </location>
</feature>
<dbReference type="Proteomes" id="UP001595075">
    <property type="component" value="Unassembled WGS sequence"/>
</dbReference>
<proteinExistence type="predicted"/>
<gene>
    <name evidence="3" type="ORF">VTL71DRAFT_13843</name>
</gene>
<keyword evidence="4" id="KW-1185">Reference proteome</keyword>
<accession>A0ABR4CMT5</accession>
<keyword evidence="2" id="KW-0472">Membrane</keyword>
<evidence type="ECO:0000313" key="4">
    <source>
        <dbReference type="Proteomes" id="UP001595075"/>
    </source>
</evidence>
<feature type="transmembrane region" description="Helical" evidence="2">
    <location>
        <begin position="55"/>
        <end position="78"/>
    </location>
</feature>
<organism evidence="3 4">
    <name type="scientific">Oculimacula yallundae</name>
    <dbReference type="NCBI Taxonomy" id="86028"/>
    <lineage>
        <taxon>Eukaryota</taxon>
        <taxon>Fungi</taxon>
        <taxon>Dikarya</taxon>
        <taxon>Ascomycota</taxon>
        <taxon>Pezizomycotina</taxon>
        <taxon>Leotiomycetes</taxon>
        <taxon>Helotiales</taxon>
        <taxon>Ploettnerulaceae</taxon>
        <taxon>Oculimacula</taxon>
    </lineage>
</organism>
<keyword evidence="2" id="KW-1133">Transmembrane helix</keyword>
<evidence type="ECO:0000256" key="1">
    <source>
        <dbReference type="SAM" id="MobiDB-lite"/>
    </source>
</evidence>
<evidence type="ECO:0000313" key="3">
    <source>
        <dbReference type="EMBL" id="KAL2070817.1"/>
    </source>
</evidence>
<reference evidence="3 4" key="1">
    <citation type="journal article" date="2024" name="Commun. Biol.">
        <title>Comparative genomic analysis of thermophilic fungi reveals convergent evolutionary adaptations and gene losses.</title>
        <authorList>
            <person name="Steindorff A.S."/>
            <person name="Aguilar-Pontes M.V."/>
            <person name="Robinson A.J."/>
            <person name="Andreopoulos B."/>
            <person name="LaButti K."/>
            <person name="Kuo A."/>
            <person name="Mondo S."/>
            <person name="Riley R."/>
            <person name="Otillar R."/>
            <person name="Haridas S."/>
            <person name="Lipzen A."/>
            <person name="Grimwood J."/>
            <person name="Schmutz J."/>
            <person name="Clum A."/>
            <person name="Reid I.D."/>
            <person name="Moisan M.C."/>
            <person name="Butler G."/>
            <person name="Nguyen T.T.M."/>
            <person name="Dewar K."/>
            <person name="Conant G."/>
            <person name="Drula E."/>
            <person name="Henrissat B."/>
            <person name="Hansel C."/>
            <person name="Singer S."/>
            <person name="Hutchinson M.I."/>
            <person name="de Vries R.P."/>
            <person name="Natvig D.O."/>
            <person name="Powell A.J."/>
            <person name="Tsang A."/>
            <person name="Grigoriev I.V."/>
        </authorList>
    </citation>
    <scope>NUCLEOTIDE SEQUENCE [LARGE SCALE GENOMIC DNA]</scope>
    <source>
        <strain evidence="3 4">CBS 494.80</strain>
    </source>
</reference>
<comment type="caution">
    <text evidence="3">The sequence shown here is derived from an EMBL/GenBank/DDBJ whole genome shotgun (WGS) entry which is preliminary data.</text>
</comment>
<sequence>MAATTQYDSSIEFPAAMEKSYSVIATTAITSTDSAPSSETTHDRTRTFENIRDTFACWIALVVVFPASVVISTILLPIDDKHFPRYYLALFFSALLTLAGYYYDRSTNRVNVDTSSSAEQCLEMLDTCFEKRHHRHKTTFCGISEPREQYVRCEEPLFDTEKGQSAWPTMEWWAEALHPKETKTESKAEEETVESSKAENSS</sequence>